<dbReference type="EMBL" id="JBHRSS010000003">
    <property type="protein sequence ID" value="MFC3103228.1"/>
    <property type="molecule type" value="Genomic_DNA"/>
</dbReference>
<dbReference type="RefSeq" id="WP_380687057.1">
    <property type="nucleotide sequence ID" value="NZ_JBHRSS010000003.1"/>
</dbReference>
<evidence type="ECO:0000259" key="1">
    <source>
        <dbReference type="PROSITE" id="PS51184"/>
    </source>
</evidence>
<gene>
    <name evidence="2" type="ORF">ACFOSU_04915</name>
</gene>
<dbReference type="InterPro" id="IPR003347">
    <property type="entry name" value="JmjC_dom"/>
</dbReference>
<feature type="domain" description="JmjC" evidence="1">
    <location>
        <begin position="94"/>
        <end position="252"/>
    </location>
</feature>
<dbReference type="SUPFAM" id="SSF51197">
    <property type="entry name" value="Clavaminate synthase-like"/>
    <property type="match status" value="1"/>
</dbReference>
<dbReference type="Gene3D" id="2.60.120.650">
    <property type="entry name" value="Cupin"/>
    <property type="match status" value="1"/>
</dbReference>
<keyword evidence="3" id="KW-1185">Reference proteome</keyword>
<reference evidence="3" key="1">
    <citation type="journal article" date="2019" name="Int. J. Syst. Evol. Microbiol.">
        <title>The Global Catalogue of Microorganisms (GCM) 10K type strain sequencing project: providing services to taxonomists for standard genome sequencing and annotation.</title>
        <authorList>
            <consortium name="The Broad Institute Genomics Platform"/>
            <consortium name="The Broad Institute Genome Sequencing Center for Infectious Disease"/>
            <person name="Wu L."/>
            <person name="Ma J."/>
        </authorList>
    </citation>
    <scope>NUCLEOTIDE SEQUENCE [LARGE SCALE GENOMIC DNA]</scope>
    <source>
        <strain evidence="3">KCTC 52640</strain>
    </source>
</reference>
<evidence type="ECO:0000313" key="3">
    <source>
        <dbReference type="Proteomes" id="UP001595462"/>
    </source>
</evidence>
<organism evidence="2 3">
    <name type="scientific">Salinisphaera aquimarina</name>
    <dbReference type="NCBI Taxonomy" id="2094031"/>
    <lineage>
        <taxon>Bacteria</taxon>
        <taxon>Pseudomonadati</taxon>
        <taxon>Pseudomonadota</taxon>
        <taxon>Gammaproteobacteria</taxon>
        <taxon>Salinisphaerales</taxon>
        <taxon>Salinisphaeraceae</taxon>
        <taxon>Salinisphaera</taxon>
    </lineage>
</organism>
<name>A0ABV7EMZ4_9GAMM</name>
<evidence type="ECO:0000313" key="2">
    <source>
        <dbReference type="EMBL" id="MFC3103228.1"/>
    </source>
</evidence>
<protein>
    <recommendedName>
        <fullName evidence="1">JmjC domain-containing protein</fullName>
    </recommendedName>
</protein>
<proteinExistence type="predicted"/>
<dbReference type="PROSITE" id="PS51184">
    <property type="entry name" value="JMJC"/>
    <property type="match status" value="1"/>
</dbReference>
<accession>A0ABV7EMZ4</accession>
<comment type="caution">
    <text evidence="2">The sequence shown here is derived from an EMBL/GenBank/DDBJ whole genome shotgun (WGS) entry which is preliminary data.</text>
</comment>
<dbReference type="Proteomes" id="UP001595462">
    <property type="component" value="Unassembled WGS sequence"/>
</dbReference>
<sequence length="316" mass="35305">MPNLEVECVNPAAVGPHPLTSQQALHFRHALSGTGLFDDDALARLLDDYPAADIHVTTMTAGAGPDEPISSWRVGTTAGLSGREIMAAVGRGQLWVNIKRLAENAPTYQILLLDLYRQLADNLKCEPPKWQRATLLISSPRASVYYHADSIPNVLWHIRGEKKVFVYPYDDPHFAPPEQIEMICSGEVEEQLKYKADFEAAAQCFLLKPGQAVTWPQHSPHRVINTQGLNVSLSTEHITPQARRKVNLYRGNRLLRKMGMQPRINPPDSLAGRTKQALGVYQSAMKKVRRKAPISFKLTPTFRVDPNADLGYRDIN</sequence>